<sequence length="259" mass="27863">MFFAHKTVFCVLSTLIGLILASPVHDGHELVKRGTVLTAQYATESVDDGRFILENNLWGMSSASSGSQSSQVTAVNNNAITWQTTYTWAGATSDVKSYANLNLRTGINQQLSAISSIPTTWSWTYTSASSALVADVSYDLWLSSTAGTSGATSSSSYEIMIWLSQRGSCTPAGSQIGTASVNGLTWQLWRGTVESWTTFSFVAPSELTDFNQDLKPFFTYLVSNEGIPSSQYLVQAQAGTEPFVGSATLTTNSYTLSIN</sequence>
<dbReference type="GO" id="GO:0000272">
    <property type="term" value="P:polysaccharide catabolic process"/>
    <property type="evidence" value="ECO:0007669"/>
    <property type="project" value="UniProtKB-KW"/>
</dbReference>
<keyword evidence="2" id="KW-0378">Hydrolase</keyword>
<dbReference type="OrthoDB" id="89349at2759"/>
<dbReference type="Pfam" id="PF01670">
    <property type="entry name" value="Glyco_hydro_12"/>
    <property type="match status" value="1"/>
</dbReference>
<keyword evidence="3" id="KW-0732">Signal</keyword>
<organism evidence="4 5">
    <name type="scientific">Agrocybe chaxingu</name>
    <dbReference type="NCBI Taxonomy" id="84603"/>
    <lineage>
        <taxon>Eukaryota</taxon>
        <taxon>Fungi</taxon>
        <taxon>Dikarya</taxon>
        <taxon>Basidiomycota</taxon>
        <taxon>Agaricomycotina</taxon>
        <taxon>Agaricomycetes</taxon>
        <taxon>Agaricomycetidae</taxon>
        <taxon>Agaricales</taxon>
        <taxon>Agaricineae</taxon>
        <taxon>Strophariaceae</taxon>
        <taxon>Agrocybe</taxon>
    </lineage>
</organism>
<feature type="chain" id="PRO_5040980968" description="Glycoside hydrolase family 12 protein" evidence="3">
    <location>
        <begin position="22"/>
        <end position="259"/>
    </location>
</feature>
<dbReference type="Gene3D" id="2.60.120.180">
    <property type="match status" value="1"/>
</dbReference>
<evidence type="ECO:0008006" key="6">
    <source>
        <dbReference type="Google" id="ProtNLM"/>
    </source>
</evidence>
<dbReference type="SUPFAM" id="SSF49899">
    <property type="entry name" value="Concanavalin A-like lectins/glucanases"/>
    <property type="match status" value="1"/>
</dbReference>
<name>A0A9W8MSI7_9AGAR</name>
<comment type="caution">
    <text evidence="4">The sequence shown here is derived from an EMBL/GenBank/DDBJ whole genome shotgun (WGS) entry which is preliminary data.</text>
</comment>
<gene>
    <name evidence="4" type="ORF">NLJ89_g10014</name>
</gene>
<dbReference type="InterPro" id="IPR002594">
    <property type="entry name" value="GH12"/>
</dbReference>
<dbReference type="InterPro" id="IPR013320">
    <property type="entry name" value="ConA-like_dom_sf"/>
</dbReference>
<evidence type="ECO:0000256" key="1">
    <source>
        <dbReference type="ARBA" id="ARBA00005519"/>
    </source>
</evidence>
<proteinExistence type="inferred from homology"/>
<reference evidence="4" key="1">
    <citation type="submission" date="2022-07" db="EMBL/GenBank/DDBJ databases">
        <title>Genome Sequence of Agrocybe chaxingu.</title>
        <authorList>
            <person name="Buettner E."/>
        </authorList>
    </citation>
    <scope>NUCLEOTIDE SEQUENCE</scope>
    <source>
        <strain evidence="4">MP-N11</strain>
    </source>
</reference>
<evidence type="ECO:0000256" key="2">
    <source>
        <dbReference type="RuleBase" id="RU361163"/>
    </source>
</evidence>
<feature type="signal peptide" evidence="3">
    <location>
        <begin position="1"/>
        <end position="21"/>
    </location>
</feature>
<dbReference type="AlphaFoldDB" id="A0A9W8MSI7"/>
<dbReference type="PANTHER" id="PTHR34002">
    <property type="entry name" value="BLR1656 PROTEIN"/>
    <property type="match status" value="1"/>
</dbReference>
<keyword evidence="2" id="KW-0119">Carbohydrate metabolism</keyword>
<dbReference type="InterPro" id="IPR013319">
    <property type="entry name" value="GH11/12"/>
</dbReference>
<comment type="similarity">
    <text evidence="1 2">Belongs to the glycosyl hydrolase 12 (cellulase H) family.</text>
</comment>
<evidence type="ECO:0000256" key="3">
    <source>
        <dbReference type="SAM" id="SignalP"/>
    </source>
</evidence>
<dbReference type="GO" id="GO:0008810">
    <property type="term" value="F:cellulase activity"/>
    <property type="evidence" value="ECO:0007669"/>
    <property type="project" value="InterPro"/>
</dbReference>
<dbReference type="EMBL" id="JANKHO010001702">
    <property type="protein sequence ID" value="KAJ3499924.1"/>
    <property type="molecule type" value="Genomic_DNA"/>
</dbReference>
<keyword evidence="2" id="KW-0624">Polysaccharide degradation</keyword>
<keyword evidence="2" id="KW-0326">Glycosidase</keyword>
<protein>
    <recommendedName>
        <fullName evidence="6">Glycoside hydrolase family 12 protein</fullName>
    </recommendedName>
</protein>
<evidence type="ECO:0000313" key="4">
    <source>
        <dbReference type="EMBL" id="KAJ3499924.1"/>
    </source>
</evidence>
<evidence type="ECO:0000313" key="5">
    <source>
        <dbReference type="Proteomes" id="UP001148786"/>
    </source>
</evidence>
<keyword evidence="5" id="KW-1185">Reference proteome</keyword>
<dbReference type="PANTHER" id="PTHR34002:SF9">
    <property type="entry name" value="XYLOGLUCAN-SPECIFIC ENDO-BETA-1,4-GLUCANASE A"/>
    <property type="match status" value="1"/>
</dbReference>
<accession>A0A9W8MSI7</accession>
<dbReference type="Proteomes" id="UP001148786">
    <property type="component" value="Unassembled WGS sequence"/>
</dbReference>